<dbReference type="Pfam" id="PF00389">
    <property type="entry name" value="2-Hacid_dh"/>
    <property type="match status" value="1"/>
</dbReference>
<dbReference type="InterPro" id="IPR006139">
    <property type="entry name" value="D-isomer_2_OHA_DH_cat_dom"/>
</dbReference>
<evidence type="ECO:0000313" key="7">
    <source>
        <dbReference type="Proteomes" id="UP000216885"/>
    </source>
</evidence>
<evidence type="ECO:0000313" key="6">
    <source>
        <dbReference type="EMBL" id="OZI56808.1"/>
    </source>
</evidence>
<feature type="domain" description="D-isomer specific 2-hydroxyacid dehydrogenase NAD-binding" evidence="5">
    <location>
        <begin position="106"/>
        <end position="281"/>
    </location>
</feature>
<keyword evidence="2" id="KW-0520">NAD</keyword>
<organism evidence="6 7">
    <name type="scientific">Bordetella genomosp. 4</name>
    <dbReference type="NCBI Taxonomy" id="463044"/>
    <lineage>
        <taxon>Bacteria</taxon>
        <taxon>Pseudomonadati</taxon>
        <taxon>Pseudomonadota</taxon>
        <taxon>Betaproteobacteria</taxon>
        <taxon>Burkholderiales</taxon>
        <taxon>Alcaligenaceae</taxon>
        <taxon>Bordetella</taxon>
    </lineage>
</organism>
<name>A0A261U4C7_9BORD</name>
<dbReference type="InterPro" id="IPR050223">
    <property type="entry name" value="D-isomer_2-hydroxyacid_DH"/>
</dbReference>
<dbReference type="GO" id="GO:0005829">
    <property type="term" value="C:cytosol"/>
    <property type="evidence" value="ECO:0007669"/>
    <property type="project" value="TreeGrafter"/>
</dbReference>
<keyword evidence="7" id="KW-1185">Reference proteome</keyword>
<feature type="domain" description="D-isomer specific 2-hydroxyacid dehydrogenase catalytic" evidence="4">
    <location>
        <begin position="7"/>
        <end position="313"/>
    </location>
</feature>
<dbReference type="GO" id="GO:0030267">
    <property type="term" value="F:glyoxylate reductase (NADPH) activity"/>
    <property type="evidence" value="ECO:0007669"/>
    <property type="project" value="TreeGrafter"/>
</dbReference>
<evidence type="ECO:0000256" key="3">
    <source>
        <dbReference type="RuleBase" id="RU003719"/>
    </source>
</evidence>
<accession>A0A261U4C7</accession>
<evidence type="ECO:0000256" key="1">
    <source>
        <dbReference type="ARBA" id="ARBA00023002"/>
    </source>
</evidence>
<dbReference type="AlphaFoldDB" id="A0A261U4C7"/>
<dbReference type="Pfam" id="PF02826">
    <property type="entry name" value="2-Hacid_dh_C"/>
    <property type="match status" value="1"/>
</dbReference>
<dbReference type="GO" id="GO:0016618">
    <property type="term" value="F:hydroxypyruvate reductase [NAD(P)H] activity"/>
    <property type="evidence" value="ECO:0007669"/>
    <property type="project" value="TreeGrafter"/>
</dbReference>
<dbReference type="InterPro" id="IPR036291">
    <property type="entry name" value="NAD(P)-bd_dom_sf"/>
</dbReference>
<dbReference type="InterPro" id="IPR006140">
    <property type="entry name" value="D-isomer_DH_NAD-bd"/>
</dbReference>
<evidence type="ECO:0000256" key="2">
    <source>
        <dbReference type="ARBA" id="ARBA00023027"/>
    </source>
</evidence>
<proteinExistence type="inferred from homology"/>
<dbReference type="Proteomes" id="UP000216885">
    <property type="component" value="Unassembled WGS sequence"/>
</dbReference>
<dbReference type="PANTHER" id="PTHR10996:SF178">
    <property type="entry name" value="2-HYDROXYACID DEHYDROGENASE YGL185C-RELATED"/>
    <property type="match status" value="1"/>
</dbReference>
<evidence type="ECO:0000259" key="5">
    <source>
        <dbReference type="Pfam" id="PF02826"/>
    </source>
</evidence>
<dbReference type="SUPFAM" id="SSF51735">
    <property type="entry name" value="NAD(P)-binding Rossmann-fold domains"/>
    <property type="match status" value="1"/>
</dbReference>
<comment type="caution">
    <text evidence="6">The sequence shown here is derived from an EMBL/GenBank/DDBJ whole genome shotgun (WGS) entry which is preliminary data.</text>
</comment>
<dbReference type="SUPFAM" id="SSF52283">
    <property type="entry name" value="Formate/glycerate dehydrogenase catalytic domain-like"/>
    <property type="match status" value="1"/>
</dbReference>
<gene>
    <name evidence="6" type="ORF">CAL20_15545</name>
</gene>
<dbReference type="RefSeq" id="WP_094838305.1">
    <property type="nucleotide sequence ID" value="NZ_NEVQ01000013.1"/>
</dbReference>
<evidence type="ECO:0000259" key="4">
    <source>
        <dbReference type="Pfam" id="PF00389"/>
    </source>
</evidence>
<dbReference type="EMBL" id="NEVQ01000013">
    <property type="protein sequence ID" value="OZI56808.1"/>
    <property type="molecule type" value="Genomic_DNA"/>
</dbReference>
<keyword evidence="1 3" id="KW-0560">Oxidoreductase</keyword>
<reference evidence="6 7" key="1">
    <citation type="submission" date="2017-05" db="EMBL/GenBank/DDBJ databases">
        <title>Complete and WGS of Bordetella genogroups.</title>
        <authorList>
            <person name="Spilker T."/>
            <person name="LiPuma J."/>
        </authorList>
    </citation>
    <scope>NUCLEOTIDE SEQUENCE [LARGE SCALE GENOMIC DNA]</scope>
    <source>
        <strain evidence="6 7">AU9919</strain>
    </source>
</reference>
<protein>
    <submittedName>
        <fullName evidence="6">Hydroxyacid dehydrogenase</fullName>
    </submittedName>
</protein>
<dbReference type="Gene3D" id="3.40.50.720">
    <property type="entry name" value="NAD(P)-binding Rossmann-like Domain"/>
    <property type="match status" value="2"/>
</dbReference>
<sequence length="324" mass="33775">MTAKPRVLLTNPIHPDIQPALAAQVDLVVAPDTSADTLRRYVADVHGLVVRAQLPADIFDHAPHLRAVVRHGVGLDMIPMDAANQHRIPVANVPGSNTSAVVEYCVAAMLNLRRPLAAIDARLRHAGWSAARPLADHTAELDGMTCGIVGVGAIGGRLAQTAAGLGMSVLGLTRRPESLPPGVQPATREALFANADIIVLCCPLTDETRGLANADMINSMKPGAILINVSRGPVVQTAALLDALRRGHLGGAALDVHDIQPLPADSPALDAPNLLLTPHIAGITDSSMRRMSEGAVANLLALLRGDAASNIVNPHVLTSSQSIS</sequence>
<dbReference type="GO" id="GO:0051287">
    <property type="term" value="F:NAD binding"/>
    <property type="evidence" value="ECO:0007669"/>
    <property type="project" value="InterPro"/>
</dbReference>
<comment type="similarity">
    <text evidence="3">Belongs to the D-isomer specific 2-hydroxyacid dehydrogenase family.</text>
</comment>
<dbReference type="PANTHER" id="PTHR10996">
    <property type="entry name" value="2-HYDROXYACID DEHYDROGENASE-RELATED"/>
    <property type="match status" value="1"/>
</dbReference>